<evidence type="ECO:0000313" key="1">
    <source>
        <dbReference type="EMBL" id="MBD2184324.1"/>
    </source>
</evidence>
<evidence type="ECO:0000313" key="2">
    <source>
        <dbReference type="Proteomes" id="UP000641646"/>
    </source>
</evidence>
<gene>
    <name evidence="1" type="ORF">H6G03_25195</name>
</gene>
<keyword evidence="2" id="KW-1185">Reference proteome</keyword>
<reference evidence="1" key="2">
    <citation type="submission" date="2020-08" db="EMBL/GenBank/DDBJ databases">
        <authorList>
            <person name="Chen M."/>
            <person name="Teng W."/>
            <person name="Zhao L."/>
            <person name="Hu C."/>
            <person name="Zhou Y."/>
            <person name="Han B."/>
            <person name="Song L."/>
            <person name="Shu W."/>
        </authorList>
    </citation>
    <scope>NUCLEOTIDE SEQUENCE</scope>
    <source>
        <strain evidence="1">FACHB-1375</strain>
    </source>
</reference>
<sequence length="144" mass="16656">MTHSLLYPLTVQSKLPLAIDHLLDYCQGMYLGLNVESTFVTLAQRVKKKVKTLFKQIIIHLARILGETVAGRPPDHQDDPEQDRPHWWKEIKNFINQIEDEGLSEAQLRKILEDTYTRKEVDAVVEALRQASEIMGEFTPNLFQ</sequence>
<dbReference type="EMBL" id="JACJPW010000079">
    <property type="protein sequence ID" value="MBD2184324.1"/>
    <property type="molecule type" value="Genomic_DNA"/>
</dbReference>
<reference evidence="1" key="1">
    <citation type="journal article" date="2015" name="ISME J.">
        <title>Draft Genome Sequence of Streptomyces incarnatus NRRL8089, which Produces the Nucleoside Antibiotic Sinefungin.</title>
        <authorList>
            <person name="Oshima K."/>
            <person name="Hattori M."/>
            <person name="Shimizu H."/>
            <person name="Fukuda K."/>
            <person name="Nemoto M."/>
            <person name="Inagaki K."/>
            <person name="Tamura T."/>
        </authorList>
    </citation>
    <scope>NUCLEOTIDE SEQUENCE</scope>
    <source>
        <strain evidence="1">FACHB-1375</strain>
    </source>
</reference>
<organism evidence="1 2">
    <name type="scientific">Aerosakkonema funiforme FACHB-1375</name>
    <dbReference type="NCBI Taxonomy" id="2949571"/>
    <lineage>
        <taxon>Bacteria</taxon>
        <taxon>Bacillati</taxon>
        <taxon>Cyanobacteriota</taxon>
        <taxon>Cyanophyceae</taxon>
        <taxon>Oscillatoriophycideae</taxon>
        <taxon>Aerosakkonematales</taxon>
        <taxon>Aerosakkonemataceae</taxon>
        <taxon>Aerosakkonema</taxon>
    </lineage>
</organism>
<accession>A0A926VIB8</accession>
<name>A0A926VIB8_9CYAN</name>
<protein>
    <submittedName>
        <fullName evidence="1">Uncharacterized protein</fullName>
    </submittedName>
</protein>
<comment type="caution">
    <text evidence="1">The sequence shown here is derived from an EMBL/GenBank/DDBJ whole genome shotgun (WGS) entry which is preliminary data.</text>
</comment>
<dbReference type="RefSeq" id="WP_190470484.1">
    <property type="nucleotide sequence ID" value="NZ_JACJPW010000079.1"/>
</dbReference>
<dbReference type="AlphaFoldDB" id="A0A926VIB8"/>
<proteinExistence type="predicted"/>
<dbReference type="Proteomes" id="UP000641646">
    <property type="component" value="Unassembled WGS sequence"/>
</dbReference>